<dbReference type="PANTHER" id="PTHR45709">
    <property type="entry name" value="LARGE SUBUNIT GTPASE 1 HOMOLOG-RELATED"/>
    <property type="match status" value="1"/>
</dbReference>
<dbReference type="InterPro" id="IPR006073">
    <property type="entry name" value="GTP-bd"/>
</dbReference>
<dbReference type="PANTHER" id="PTHR45709:SF3">
    <property type="entry name" value="GUANINE NUCLEOTIDE-BINDING PROTEIN-LIKE 1"/>
    <property type="match status" value="1"/>
</dbReference>
<dbReference type="InterPro" id="IPR027417">
    <property type="entry name" value="P-loop_NTPase"/>
</dbReference>
<dbReference type="Gene3D" id="3.40.50.300">
    <property type="entry name" value="P-loop containing nucleotide triphosphate hydrolases"/>
    <property type="match status" value="1"/>
</dbReference>
<dbReference type="GO" id="GO:0005525">
    <property type="term" value="F:GTP binding"/>
    <property type="evidence" value="ECO:0007669"/>
    <property type="project" value="UniProtKB-KW"/>
</dbReference>
<reference evidence="6 7" key="1">
    <citation type="journal article" date="2015" name="Genome Biol. Evol.">
        <title>The genome of winter moth (Operophtera brumata) provides a genomic perspective on sexual dimorphism and phenology.</title>
        <authorList>
            <person name="Derks M.F."/>
            <person name="Smit S."/>
            <person name="Salis L."/>
            <person name="Schijlen E."/>
            <person name="Bossers A."/>
            <person name="Mateman C."/>
            <person name="Pijl A.S."/>
            <person name="de Ridder D."/>
            <person name="Groenen M.A."/>
            <person name="Visser M.E."/>
            <person name="Megens H.J."/>
        </authorList>
    </citation>
    <scope>NUCLEOTIDE SEQUENCE [LARGE SCALE GENOMIC DNA]</scope>
    <source>
        <strain evidence="6">WM2013NL</strain>
        <tissue evidence="6">Head and thorax</tissue>
    </source>
</reference>
<comment type="function">
    <text evidence="3">Possible regulatory or functional link with the histocompatibility cluster.</text>
</comment>
<evidence type="ECO:0000256" key="2">
    <source>
        <dbReference type="ARBA" id="ARBA00023134"/>
    </source>
</evidence>
<evidence type="ECO:0000256" key="4">
    <source>
        <dbReference type="ARBA" id="ARBA00039902"/>
    </source>
</evidence>
<dbReference type="Pfam" id="PF01926">
    <property type="entry name" value="MMR_HSR1"/>
    <property type="match status" value="1"/>
</dbReference>
<dbReference type="EMBL" id="JTDY01003440">
    <property type="protein sequence ID" value="KOB69552.1"/>
    <property type="molecule type" value="Genomic_DNA"/>
</dbReference>
<evidence type="ECO:0000256" key="3">
    <source>
        <dbReference type="ARBA" id="ARBA00037770"/>
    </source>
</evidence>
<dbReference type="InterPro" id="IPR043358">
    <property type="entry name" value="GNL1-like"/>
</dbReference>
<dbReference type="SUPFAM" id="SSF52540">
    <property type="entry name" value="P-loop containing nucleoside triphosphate hydrolases"/>
    <property type="match status" value="1"/>
</dbReference>
<gene>
    <name evidence="6" type="ORF">OBRU01_16624</name>
</gene>
<keyword evidence="2" id="KW-0342">GTP-binding</keyword>
<dbReference type="STRING" id="104452.A0A0L7L265"/>
<name>A0A0L7L265_OPEBR</name>
<keyword evidence="7" id="KW-1185">Reference proteome</keyword>
<evidence type="ECO:0000256" key="1">
    <source>
        <dbReference type="ARBA" id="ARBA00022741"/>
    </source>
</evidence>
<sequence>MNAVLSKKRLSVSKTPGHTKHFQTIYATPQPNVGKSSLMNAVLGKKRLSVSKTPGHTKHFQTIYATPQRDENWSPRDICDAWAKKRGYLTAKAARLDTYRAANSLLRMALDGKICLWLRPPGFTEQKGTYNMLVAATARLHRTERYL</sequence>
<dbReference type="GO" id="GO:0003924">
    <property type="term" value="F:GTPase activity"/>
    <property type="evidence" value="ECO:0007669"/>
    <property type="project" value="InterPro"/>
</dbReference>
<keyword evidence="1" id="KW-0547">Nucleotide-binding</keyword>
<evidence type="ECO:0000259" key="5">
    <source>
        <dbReference type="Pfam" id="PF01926"/>
    </source>
</evidence>
<comment type="caution">
    <text evidence="6">The sequence shown here is derived from an EMBL/GenBank/DDBJ whole genome shotgun (WGS) entry which is preliminary data.</text>
</comment>
<dbReference type="AlphaFoldDB" id="A0A0L7L265"/>
<organism evidence="6 7">
    <name type="scientific">Operophtera brumata</name>
    <name type="common">Winter moth</name>
    <name type="synonym">Phalaena brumata</name>
    <dbReference type="NCBI Taxonomy" id="104452"/>
    <lineage>
        <taxon>Eukaryota</taxon>
        <taxon>Metazoa</taxon>
        <taxon>Ecdysozoa</taxon>
        <taxon>Arthropoda</taxon>
        <taxon>Hexapoda</taxon>
        <taxon>Insecta</taxon>
        <taxon>Pterygota</taxon>
        <taxon>Neoptera</taxon>
        <taxon>Endopterygota</taxon>
        <taxon>Lepidoptera</taxon>
        <taxon>Glossata</taxon>
        <taxon>Ditrysia</taxon>
        <taxon>Geometroidea</taxon>
        <taxon>Geometridae</taxon>
        <taxon>Larentiinae</taxon>
        <taxon>Operophtera</taxon>
    </lineage>
</organism>
<accession>A0A0L7L265</accession>
<evidence type="ECO:0000313" key="7">
    <source>
        <dbReference type="Proteomes" id="UP000037510"/>
    </source>
</evidence>
<feature type="domain" description="G" evidence="5">
    <location>
        <begin position="30"/>
        <end position="67"/>
    </location>
</feature>
<dbReference type="Proteomes" id="UP000037510">
    <property type="component" value="Unassembled WGS sequence"/>
</dbReference>
<proteinExistence type="predicted"/>
<evidence type="ECO:0000313" key="6">
    <source>
        <dbReference type="EMBL" id="KOB69552.1"/>
    </source>
</evidence>
<protein>
    <recommendedName>
        <fullName evidence="4">Guanine nucleotide-binding protein-like 1</fullName>
    </recommendedName>
</protein>